<organism evidence="2 3">
    <name type="scientific">Pendulispora rubella</name>
    <dbReference type="NCBI Taxonomy" id="2741070"/>
    <lineage>
        <taxon>Bacteria</taxon>
        <taxon>Pseudomonadati</taxon>
        <taxon>Myxococcota</taxon>
        <taxon>Myxococcia</taxon>
        <taxon>Myxococcales</taxon>
        <taxon>Sorangiineae</taxon>
        <taxon>Pendulisporaceae</taxon>
        <taxon>Pendulispora</taxon>
    </lineage>
</organism>
<protein>
    <recommendedName>
        <fullName evidence="4">Lipoprotein</fullName>
    </recommendedName>
</protein>
<keyword evidence="1" id="KW-0732">Signal</keyword>
<proteinExistence type="predicted"/>
<dbReference type="EMBL" id="CP089983">
    <property type="protein sequence ID" value="WXB07293.1"/>
    <property type="molecule type" value="Genomic_DNA"/>
</dbReference>
<feature type="signal peptide" evidence="1">
    <location>
        <begin position="1"/>
        <end position="24"/>
    </location>
</feature>
<evidence type="ECO:0008006" key="4">
    <source>
        <dbReference type="Google" id="ProtNLM"/>
    </source>
</evidence>
<dbReference type="Proteomes" id="UP001374803">
    <property type="component" value="Chromosome"/>
</dbReference>
<feature type="chain" id="PRO_5047314658" description="Lipoprotein" evidence="1">
    <location>
        <begin position="25"/>
        <end position="139"/>
    </location>
</feature>
<sequence length="139" mass="14474">MNTTYLRAFLACITVFLAACSSSSEDTGSTTNGVNDVSKACATRATWTRAASPKCIECIAFAKVPRCECQDEEYAGTCSAQQSAKNSDPACEGVDSCVNRCAASDCSCVDACYAGKDTCRTLGAATDGCLTATCDAYCR</sequence>
<accession>A0ABZ2L8U2</accession>
<gene>
    <name evidence="2" type="ORF">LVJ94_08590</name>
</gene>
<evidence type="ECO:0000256" key="1">
    <source>
        <dbReference type="SAM" id="SignalP"/>
    </source>
</evidence>
<evidence type="ECO:0000313" key="2">
    <source>
        <dbReference type="EMBL" id="WXB07293.1"/>
    </source>
</evidence>
<dbReference type="PROSITE" id="PS51257">
    <property type="entry name" value="PROKAR_LIPOPROTEIN"/>
    <property type="match status" value="1"/>
</dbReference>
<reference evidence="2" key="1">
    <citation type="submission" date="2021-12" db="EMBL/GenBank/DDBJ databases">
        <title>Discovery of the Pendulisporaceae a myxobacterial family with distinct sporulation behavior and unique specialized metabolism.</title>
        <authorList>
            <person name="Garcia R."/>
            <person name="Popoff A."/>
            <person name="Bader C.D."/>
            <person name="Loehr J."/>
            <person name="Walesch S."/>
            <person name="Walt C."/>
            <person name="Boldt J."/>
            <person name="Bunk B."/>
            <person name="Haeckl F.J.F.P.J."/>
            <person name="Gunesch A.P."/>
            <person name="Birkelbach J."/>
            <person name="Nuebel U."/>
            <person name="Pietschmann T."/>
            <person name="Bach T."/>
            <person name="Mueller R."/>
        </authorList>
    </citation>
    <scope>NUCLEOTIDE SEQUENCE</scope>
    <source>
        <strain evidence="2">MSr11367</strain>
    </source>
</reference>
<keyword evidence="3" id="KW-1185">Reference proteome</keyword>
<evidence type="ECO:0000313" key="3">
    <source>
        <dbReference type="Proteomes" id="UP001374803"/>
    </source>
</evidence>
<name>A0ABZ2L8U2_9BACT</name>
<dbReference type="RefSeq" id="WP_394836951.1">
    <property type="nucleotide sequence ID" value="NZ_CP089929.1"/>
</dbReference>